<reference evidence="8" key="2">
    <citation type="journal article" date="2021" name="PeerJ">
        <title>Extensive microbial diversity within the chicken gut microbiome revealed by metagenomics and culture.</title>
        <authorList>
            <person name="Gilroy R."/>
            <person name="Ravi A."/>
            <person name="Getino M."/>
            <person name="Pursley I."/>
            <person name="Horton D.L."/>
            <person name="Alikhan N.F."/>
            <person name="Baker D."/>
            <person name="Gharbi K."/>
            <person name="Hall N."/>
            <person name="Watson M."/>
            <person name="Adriaenssens E.M."/>
            <person name="Foster-Nyarko E."/>
            <person name="Jarju S."/>
            <person name="Secka A."/>
            <person name="Antonio M."/>
            <person name="Oren A."/>
            <person name="Chaudhuri R.R."/>
            <person name="La Ragione R."/>
            <person name="Hildebrand F."/>
            <person name="Pallen M.J."/>
        </authorList>
    </citation>
    <scope>NUCLEOTIDE SEQUENCE</scope>
    <source>
        <strain evidence="8">14508</strain>
    </source>
</reference>
<dbReference type="SMART" id="SM00363">
    <property type="entry name" value="S4"/>
    <property type="match status" value="1"/>
</dbReference>
<evidence type="ECO:0000313" key="8">
    <source>
        <dbReference type="EMBL" id="HIT17179.1"/>
    </source>
</evidence>
<proteinExistence type="inferred from homology"/>
<evidence type="ECO:0000256" key="6">
    <source>
        <dbReference type="RuleBase" id="RU362028"/>
    </source>
</evidence>
<dbReference type="EMBL" id="DVKI01000071">
    <property type="protein sequence ID" value="HIT17179.1"/>
    <property type="molecule type" value="Genomic_DNA"/>
</dbReference>
<dbReference type="GO" id="GO:0000455">
    <property type="term" value="P:enzyme-directed rRNA pseudouridine synthesis"/>
    <property type="evidence" value="ECO:0007669"/>
    <property type="project" value="TreeGrafter"/>
</dbReference>
<dbReference type="AlphaFoldDB" id="A0A9D1G7Q7"/>
<evidence type="ECO:0000256" key="2">
    <source>
        <dbReference type="ARBA" id="ARBA00010876"/>
    </source>
</evidence>
<dbReference type="InterPro" id="IPR036986">
    <property type="entry name" value="S4_RNA-bd_sf"/>
</dbReference>
<sequence>MDYNDLEYDILKVEEKEVGKRLDQFLANEYPDLSRSFLQTHIKEGYVLVNQHNEKNAYKVCFNDEIVIYFKKEEALDVKAENIPIDIIYEDDDVAVINKAANMVVHPSAGHPNHTLVNALLYHLKNLSTINGVFRPGIVHRLDKDTSGLLVVAKNDAAHQFLTNQLKDHTMYREYICLVKGILESQKGIIKTLIGRDKNNRLKNAVVKENGKLAITEFEVIKQYAHFTLLKCILKTGRTHQIRVHMDFIHHPIVNDPLYGENNQIAYASKQLLHAHQLTFIHPKSKQKMTFTAPLPQDFINALKTIKE</sequence>
<dbReference type="InterPro" id="IPR002942">
    <property type="entry name" value="S4_RNA-bd"/>
</dbReference>
<dbReference type="Gene3D" id="3.10.290.10">
    <property type="entry name" value="RNA-binding S4 domain"/>
    <property type="match status" value="1"/>
</dbReference>
<feature type="domain" description="RNA-binding S4" evidence="7">
    <location>
        <begin position="20"/>
        <end position="84"/>
    </location>
</feature>
<dbReference type="PANTHER" id="PTHR21600:SF44">
    <property type="entry name" value="RIBOSOMAL LARGE SUBUNIT PSEUDOURIDINE SYNTHASE D"/>
    <property type="match status" value="1"/>
</dbReference>
<feature type="active site" evidence="4">
    <location>
        <position position="143"/>
    </location>
</feature>
<reference evidence="8" key="1">
    <citation type="submission" date="2020-10" db="EMBL/GenBank/DDBJ databases">
        <authorList>
            <person name="Gilroy R."/>
        </authorList>
    </citation>
    <scope>NUCLEOTIDE SEQUENCE</scope>
    <source>
        <strain evidence="8">14508</strain>
    </source>
</reference>
<dbReference type="InterPro" id="IPR020103">
    <property type="entry name" value="PsdUridine_synth_cat_dom_sf"/>
</dbReference>
<dbReference type="CDD" id="cd00165">
    <property type="entry name" value="S4"/>
    <property type="match status" value="1"/>
</dbReference>
<organism evidence="8 9">
    <name type="scientific">Candidatus Caccosoma faecigallinarum</name>
    <dbReference type="NCBI Taxonomy" id="2840720"/>
    <lineage>
        <taxon>Bacteria</taxon>
        <taxon>Bacillati</taxon>
        <taxon>Bacillota</taxon>
        <taxon>Bacillota incertae sedis</taxon>
        <taxon>Candidatus Caccosoma</taxon>
    </lineage>
</organism>
<dbReference type="InterPro" id="IPR006224">
    <property type="entry name" value="PsdUridine_synth_RluA-like_CS"/>
</dbReference>
<accession>A0A9D1G7Q7</accession>
<dbReference type="PROSITE" id="PS50889">
    <property type="entry name" value="S4"/>
    <property type="match status" value="1"/>
</dbReference>
<dbReference type="EC" id="5.4.99.-" evidence="6"/>
<comment type="function">
    <text evidence="6">Responsible for synthesis of pseudouridine from uracil.</text>
</comment>
<gene>
    <name evidence="8" type="ORF">IAD04_02215</name>
</gene>
<evidence type="ECO:0000256" key="4">
    <source>
        <dbReference type="PIRSR" id="PIRSR606225-1"/>
    </source>
</evidence>
<dbReference type="NCBIfam" id="TIGR00005">
    <property type="entry name" value="rluA_subfam"/>
    <property type="match status" value="1"/>
</dbReference>
<keyword evidence="3 6" id="KW-0413">Isomerase</keyword>
<dbReference type="InterPro" id="IPR006225">
    <property type="entry name" value="PsdUridine_synth_RluC/D"/>
</dbReference>
<dbReference type="Pfam" id="PF01479">
    <property type="entry name" value="S4"/>
    <property type="match status" value="1"/>
</dbReference>
<dbReference type="PANTHER" id="PTHR21600">
    <property type="entry name" value="MITOCHONDRIAL RNA PSEUDOURIDINE SYNTHASE"/>
    <property type="match status" value="1"/>
</dbReference>
<dbReference type="PROSITE" id="PS01129">
    <property type="entry name" value="PSI_RLU"/>
    <property type="match status" value="1"/>
</dbReference>
<evidence type="ECO:0000256" key="5">
    <source>
        <dbReference type="PROSITE-ProRule" id="PRU00182"/>
    </source>
</evidence>
<name>A0A9D1G7Q7_9FIRM</name>
<dbReference type="InterPro" id="IPR006145">
    <property type="entry name" value="PsdUridine_synth_RsuA/RluA"/>
</dbReference>
<dbReference type="Gene3D" id="3.30.2350.10">
    <property type="entry name" value="Pseudouridine synthase"/>
    <property type="match status" value="1"/>
</dbReference>
<evidence type="ECO:0000256" key="1">
    <source>
        <dbReference type="ARBA" id="ARBA00000073"/>
    </source>
</evidence>
<dbReference type="InterPro" id="IPR050188">
    <property type="entry name" value="RluA_PseudoU_synthase"/>
</dbReference>
<protein>
    <recommendedName>
        <fullName evidence="6">Pseudouridine synthase</fullName>
        <ecNumber evidence="6">5.4.99.-</ecNumber>
    </recommendedName>
</protein>
<evidence type="ECO:0000259" key="7">
    <source>
        <dbReference type="SMART" id="SM00363"/>
    </source>
</evidence>
<dbReference type="GO" id="GO:0120159">
    <property type="term" value="F:rRNA pseudouridine synthase activity"/>
    <property type="evidence" value="ECO:0007669"/>
    <property type="project" value="UniProtKB-ARBA"/>
</dbReference>
<comment type="caution">
    <text evidence="8">The sequence shown here is derived from an EMBL/GenBank/DDBJ whole genome shotgun (WGS) entry which is preliminary data.</text>
</comment>
<comment type="similarity">
    <text evidence="2 6">Belongs to the pseudouridine synthase RluA family.</text>
</comment>
<keyword evidence="5" id="KW-0694">RNA-binding</keyword>
<comment type="catalytic activity">
    <reaction evidence="1 6">
        <text>a uridine in RNA = a pseudouridine in RNA</text>
        <dbReference type="Rhea" id="RHEA:48348"/>
        <dbReference type="Rhea" id="RHEA-COMP:12068"/>
        <dbReference type="Rhea" id="RHEA-COMP:12069"/>
        <dbReference type="ChEBI" id="CHEBI:65314"/>
        <dbReference type="ChEBI" id="CHEBI:65315"/>
    </reaction>
</comment>
<evidence type="ECO:0000256" key="3">
    <source>
        <dbReference type="ARBA" id="ARBA00023235"/>
    </source>
</evidence>
<dbReference type="CDD" id="cd02869">
    <property type="entry name" value="PseudoU_synth_RluA_like"/>
    <property type="match status" value="1"/>
</dbReference>
<dbReference type="SUPFAM" id="SSF55174">
    <property type="entry name" value="Alpha-L RNA-binding motif"/>
    <property type="match status" value="1"/>
</dbReference>
<dbReference type="Proteomes" id="UP000886893">
    <property type="component" value="Unassembled WGS sequence"/>
</dbReference>
<dbReference type="GO" id="GO:0003723">
    <property type="term" value="F:RNA binding"/>
    <property type="evidence" value="ECO:0007669"/>
    <property type="project" value="UniProtKB-KW"/>
</dbReference>
<evidence type="ECO:0000313" key="9">
    <source>
        <dbReference type="Proteomes" id="UP000886893"/>
    </source>
</evidence>
<dbReference type="SUPFAM" id="SSF55120">
    <property type="entry name" value="Pseudouridine synthase"/>
    <property type="match status" value="1"/>
</dbReference>
<dbReference type="Pfam" id="PF00849">
    <property type="entry name" value="PseudoU_synth_2"/>
    <property type="match status" value="1"/>
</dbReference>